<feature type="compositionally biased region" description="Low complexity" evidence="1">
    <location>
        <begin position="348"/>
        <end position="357"/>
    </location>
</feature>
<feature type="region of interest" description="Disordered" evidence="1">
    <location>
        <begin position="863"/>
        <end position="898"/>
    </location>
</feature>
<reference evidence="3" key="1">
    <citation type="submission" date="2021-01" db="EMBL/GenBank/DDBJ databases">
        <authorList>
            <person name="Corre E."/>
            <person name="Pelletier E."/>
            <person name="Niang G."/>
            <person name="Scheremetjew M."/>
            <person name="Finn R."/>
            <person name="Kale V."/>
            <person name="Holt S."/>
            <person name="Cochrane G."/>
            <person name="Meng A."/>
            <person name="Brown T."/>
            <person name="Cohen L."/>
        </authorList>
    </citation>
    <scope>NUCLEOTIDE SEQUENCE</scope>
    <source>
        <strain evidence="3">UTEX LB 985</strain>
    </source>
</reference>
<evidence type="ECO:0000256" key="2">
    <source>
        <dbReference type="SAM" id="SignalP"/>
    </source>
</evidence>
<feature type="region of interest" description="Disordered" evidence="1">
    <location>
        <begin position="348"/>
        <end position="371"/>
    </location>
</feature>
<accession>A0A7S2G5E7</accession>
<proteinExistence type="predicted"/>
<dbReference type="EMBL" id="HBGU01018140">
    <property type="protein sequence ID" value="CAD9429266.1"/>
    <property type="molecule type" value="Transcribed_RNA"/>
</dbReference>
<name>A0A7S2G5E7_9EUKA</name>
<feature type="region of interest" description="Disordered" evidence="1">
    <location>
        <begin position="747"/>
        <end position="788"/>
    </location>
</feature>
<feature type="chain" id="PRO_5030641899" evidence="2">
    <location>
        <begin position="23"/>
        <end position="1067"/>
    </location>
</feature>
<keyword evidence="2" id="KW-0732">Signal</keyword>
<evidence type="ECO:0000256" key="1">
    <source>
        <dbReference type="SAM" id="MobiDB-lite"/>
    </source>
</evidence>
<organism evidence="3">
    <name type="scientific">Haptolina brevifila</name>
    <dbReference type="NCBI Taxonomy" id="156173"/>
    <lineage>
        <taxon>Eukaryota</taxon>
        <taxon>Haptista</taxon>
        <taxon>Haptophyta</taxon>
        <taxon>Prymnesiophyceae</taxon>
        <taxon>Prymnesiales</taxon>
        <taxon>Prymnesiaceae</taxon>
        <taxon>Haptolina</taxon>
    </lineage>
</organism>
<sequence length="1067" mass="114785">MPHFSCQLVALLLLMLVNALSALHHEHAGRRPLGALQDHELPVQYNEYRFRRRVDLALESVRNILATTRRPTYAQDTPHVYDDKYGLAGFLTTTSIAAQLNVLESLGLGQAALLKLVDAAGKGHAITMRLHASEQTVYLREATRDVSDGKVHKHTSLFGTTEDRVVTRVTEYFWRHEATYQLLAFIGVNVSKVPSAGTVMLQQRTAHTQLVTTTRESPRPQNREAPPIDVPLSWLLQQLIPDSLQIRFQIDKKAAACRTPRRNPQVDGALMSAAALHKWATSVHNYFSETVDRTLAASPDPRDQQAAAQGVHPKRLDLGAISEHARSIFVPVLPLFEGASVNGTPISSSSAGAHAGAAGDGGGGSGGPVSVQPSACATPVLPRLGDVHAFLSEQRRTLHAASAKLEATFPARSDEGSLISEAEAKVCVFARHLRDVLAQFSDSVDYIEEMLTQQLKAALGKRLTDKDFAQFMVHHEARLYQSEHAPRPFTFAVRRPGHSPEGVVAIEGGAGAITEADPVRTISRELTGATERSSMSFRLNAATTVTFEGERHLHAYLAHQFDDESPSPLRLTARARQFSSFLLLLGRLGPARTFEPSHAIIVKDKDELSIPLLLEQLPTPKAFRDAIASLSPEQQRFAKALRSMQLEGSVFGVLLLQLKPQLEKVLNLPPESLTKEISLTQSLLELFIEYQIPSDLLSYDGDASTPAATKLQQVKLHVKAITDMIGVAKAAEVGAAKQGAAYEHPLHATPVMEEDDDAEDGAGRAKYKRSSRSMARPTSAPAHAPERQVRMARMAAAPMMRQRVEQDVEMADDMAASEDEPMKAMAGPALAFKANAAPVPVLAAAAVPLGDASASAAASVPVDGQAVHGKPSTSTSTPTPTSTTSPSSPSASSSPPSASAAIDFTVIPQSLDAAYGRLDADSAIRPTRITIGDAWTKHSQPALLAAPRESTLGATEQKQAQQKAFDLLDALSRSGALTFDAASLHVLVAATHAFDRSLTETVIAQNVNPIEKLERSSLIIASTIHGFPHAMAPPATLLSPEHLERVAEFSAPALLPGTLTSSQRKAD</sequence>
<dbReference type="AlphaFoldDB" id="A0A7S2G5E7"/>
<evidence type="ECO:0000313" key="3">
    <source>
        <dbReference type="EMBL" id="CAD9429266.1"/>
    </source>
</evidence>
<feature type="compositionally biased region" description="Gly residues" evidence="1">
    <location>
        <begin position="358"/>
        <end position="367"/>
    </location>
</feature>
<feature type="signal peptide" evidence="2">
    <location>
        <begin position="1"/>
        <end position="22"/>
    </location>
</feature>
<gene>
    <name evidence="3" type="ORF">CBRE1094_LOCUS9849</name>
</gene>
<protein>
    <submittedName>
        <fullName evidence="3">Uncharacterized protein</fullName>
    </submittedName>
</protein>
<feature type="compositionally biased region" description="Low complexity" evidence="1">
    <location>
        <begin position="871"/>
        <end position="898"/>
    </location>
</feature>